<dbReference type="SUPFAM" id="SSF51445">
    <property type="entry name" value="(Trans)glycosidases"/>
    <property type="match status" value="1"/>
</dbReference>
<sequence length="226" mass="24425">MDDADSHLWFGWHAGDAADLAAYLERVPRAGRFVSAFGAQSVPAGSEAVDGTRWPYVDWERLAGDFGAHAEVLARRFPPSDYPDAEAWAEATRSNQAQLLRTQIELLRRLKYRPSGGFALDRLLDGAPAVSGAVFDHLRCPKPARAAVAGACAATVVVAWPPPSLHGGRGERQTWVSVVHDGREPLDPARVTAELVVAGVTRRWAWEGRVEADSVIDVGGITWPVG</sequence>
<accession>A0A383AZK9</accession>
<dbReference type="InterPro" id="IPR017853">
    <property type="entry name" value="GH"/>
</dbReference>
<protein>
    <submittedName>
        <fullName evidence="1">Uncharacterized protein</fullName>
    </submittedName>
</protein>
<dbReference type="Gene3D" id="3.20.20.80">
    <property type="entry name" value="Glycosidases"/>
    <property type="match status" value="1"/>
</dbReference>
<evidence type="ECO:0000313" key="1">
    <source>
        <dbReference type="EMBL" id="SVE13346.1"/>
    </source>
</evidence>
<feature type="non-terminal residue" evidence="1">
    <location>
        <position position="226"/>
    </location>
</feature>
<feature type="non-terminal residue" evidence="1">
    <location>
        <position position="1"/>
    </location>
</feature>
<proteinExistence type="predicted"/>
<gene>
    <name evidence="1" type="ORF">METZ01_LOCUS466200</name>
</gene>
<dbReference type="EMBL" id="UINC01196367">
    <property type="protein sequence ID" value="SVE13346.1"/>
    <property type="molecule type" value="Genomic_DNA"/>
</dbReference>
<name>A0A383AZK9_9ZZZZ</name>
<reference evidence="1" key="1">
    <citation type="submission" date="2018-05" db="EMBL/GenBank/DDBJ databases">
        <authorList>
            <person name="Lanie J.A."/>
            <person name="Ng W.-L."/>
            <person name="Kazmierczak K.M."/>
            <person name="Andrzejewski T.M."/>
            <person name="Davidsen T.M."/>
            <person name="Wayne K.J."/>
            <person name="Tettelin H."/>
            <person name="Glass J.I."/>
            <person name="Rusch D."/>
            <person name="Podicherti R."/>
            <person name="Tsui H.-C.T."/>
            <person name="Winkler M.E."/>
        </authorList>
    </citation>
    <scope>NUCLEOTIDE SEQUENCE</scope>
</reference>
<dbReference type="AlphaFoldDB" id="A0A383AZK9"/>
<organism evidence="1">
    <name type="scientific">marine metagenome</name>
    <dbReference type="NCBI Taxonomy" id="408172"/>
    <lineage>
        <taxon>unclassified sequences</taxon>
        <taxon>metagenomes</taxon>
        <taxon>ecological metagenomes</taxon>
    </lineage>
</organism>